<dbReference type="Gene3D" id="3.30.420.40">
    <property type="match status" value="1"/>
</dbReference>
<evidence type="ECO:0008006" key="7">
    <source>
        <dbReference type="Google" id="ProtNLM"/>
    </source>
</evidence>
<dbReference type="GO" id="GO:0005524">
    <property type="term" value="F:ATP binding"/>
    <property type="evidence" value="ECO:0007669"/>
    <property type="project" value="UniProtKB-KW"/>
</dbReference>
<protein>
    <recommendedName>
        <fullName evidence="7">Apyrase</fullName>
    </recommendedName>
</protein>
<keyword evidence="5" id="KW-1133">Transmembrane helix</keyword>
<dbReference type="Pfam" id="PF01150">
    <property type="entry name" value="GDA1_CD39"/>
    <property type="match status" value="1"/>
</dbReference>
<feature type="active site" description="Proton acceptor" evidence="3">
    <location>
        <position position="211"/>
    </location>
</feature>
<keyword evidence="5" id="KW-0472">Membrane</keyword>
<feature type="transmembrane region" description="Helical" evidence="5">
    <location>
        <begin position="49"/>
        <end position="70"/>
    </location>
</feature>
<evidence type="ECO:0000256" key="4">
    <source>
        <dbReference type="PIRSR" id="PIRSR600407-2"/>
    </source>
</evidence>
<name>A0A7S3PSM0_9STRA</name>
<dbReference type="AlphaFoldDB" id="A0A7S3PSM0"/>
<keyword evidence="5" id="KW-0812">Transmembrane</keyword>
<evidence type="ECO:0000256" key="3">
    <source>
        <dbReference type="PIRSR" id="PIRSR600407-1"/>
    </source>
</evidence>
<accession>A0A7S3PSM0</accession>
<sequence length="474" mass="51926">MSQRLKNISSSSHSDHSFKLIEKMQKMEIRSDPEVHPNAKNKEGKRMSLSSAAFICVVFSFLLLLSNGYFSYGSAGTLRGSYETKYSIVVDCGSTGSRVHIYEFKKASGAALPVIENEEFIQLKPGLSSYAENSKDGANSLVPLLDAAVKAIPKEYHERTPIFVGATAGLRLLPGNQAEDLLDAVRDLLKTNYQFSFSPSTDVQILSGDDEGKFAWIATNMLLGLLFPGADTVGVVDLGGGSVQMIRAVEHDEVQFLPPEKILKQRFGLHEVNLYVHSFLNYGLMAARKQILKVSGAAKACMPYGYQGEKANYVYGGESVPAVGGPNGNFQGCLSSAVQTLDLDDPCSHNMCTFDGEWAGKGTEREQFYMLSYIYERIDETGAGDFDELGGKSSLQRIKDAARRVCKMGLKELHGVEKTDPEHRPYLCMDMSYIYSLLNVGLGVTGDIHLAKKFESNGKHFEAAWPLGAAVTKL</sequence>
<dbReference type="EMBL" id="HBIN01026054">
    <property type="protein sequence ID" value="CAE0448821.1"/>
    <property type="molecule type" value="Transcribed_RNA"/>
</dbReference>
<organism evidence="6">
    <name type="scientific">Aplanochytrium stocchinoi</name>
    <dbReference type="NCBI Taxonomy" id="215587"/>
    <lineage>
        <taxon>Eukaryota</taxon>
        <taxon>Sar</taxon>
        <taxon>Stramenopiles</taxon>
        <taxon>Bigyra</taxon>
        <taxon>Labyrinthulomycetes</taxon>
        <taxon>Thraustochytrida</taxon>
        <taxon>Thraustochytriidae</taxon>
        <taxon>Aplanochytrium</taxon>
    </lineage>
</organism>
<reference evidence="6" key="1">
    <citation type="submission" date="2021-01" db="EMBL/GenBank/DDBJ databases">
        <authorList>
            <person name="Corre E."/>
            <person name="Pelletier E."/>
            <person name="Niang G."/>
            <person name="Scheremetjew M."/>
            <person name="Finn R."/>
            <person name="Kale V."/>
            <person name="Holt S."/>
            <person name="Cochrane G."/>
            <person name="Meng A."/>
            <person name="Brown T."/>
            <person name="Cohen L."/>
        </authorList>
    </citation>
    <scope>NUCLEOTIDE SEQUENCE</scope>
    <source>
        <strain evidence="6">GSBS06</strain>
    </source>
</reference>
<evidence type="ECO:0000256" key="1">
    <source>
        <dbReference type="ARBA" id="ARBA00009283"/>
    </source>
</evidence>
<evidence type="ECO:0000256" key="2">
    <source>
        <dbReference type="ARBA" id="ARBA00022801"/>
    </source>
</evidence>
<dbReference type="GO" id="GO:0009134">
    <property type="term" value="P:nucleoside diphosphate catabolic process"/>
    <property type="evidence" value="ECO:0007669"/>
    <property type="project" value="TreeGrafter"/>
</dbReference>
<keyword evidence="4" id="KW-0547">Nucleotide-binding</keyword>
<dbReference type="Gene3D" id="3.30.420.150">
    <property type="entry name" value="Exopolyphosphatase. Domain 2"/>
    <property type="match status" value="1"/>
</dbReference>
<evidence type="ECO:0000256" key="5">
    <source>
        <dbReference type="SAM" id="Phobius"/>
    </source>
</evidence>
<feature type="binding site" evidence="4">
    <location>
        <begin position="240"/>
        <end position="244"/>
    </location>
    <ligand>
        <name>ATP</name>
        <dbReference type="ChEBI" id="CHEBI:30616"/>
    </ligand>
</feature>
<keyword evidence="4" id="KW-0067">ATP-binding</keyword>
<gene>
    <name evidence="6" type="ORF">ASTO00021_LOCUS18788</name>
</gene>
<dbReference type="GO" id="GO:0017110">
    <property type="term" value="F:nucleoside diphosphate phosphatase activity"/>
    <property type="evidence" value="ECO:0007669"/>
    <property type="project" value="TreeGrafter"/>
</dbReference>
<dbReference type="GO" id="GO:0016020">
    <property type="term" value="C:membrane"/>
    <property type="evidence" value="ECO:0007669"/>
    <property type="project" value="TreeGrafter"/>
</dbReference>
<dbReference type="InterPro" id="IPR000407">
    <property type="entry name" value="GDA1_CD39_NTPase"/>
</dbReference>
<proteinExistence type="inferred from homology"/>
<dbReference type="PANTHER" id="PTHR11782">
    <property type="entry name" value="ADENOSINE/GUANOSINE DIPHOSPHATASE"/>
    <property type="match status" value="1"/>
</dbReference>
<dbReference type="PANTHER" id="PTHR11782:SF83">
    <property type="entry name" value="GUANOSINE-DIPHOSPHATASE"/>
    <property type="match status" value="1"/>
</dbReference>
<comment type="similarity">
    <text evidence="1">Belongs to the GDA1/CD39 NTPase family.</text>
</comment>
<keyword evidence="2" id="KW-0378">Hydrolase</keyword>
<evidence type="ECO:0000313" key="6">
    <source>
        <dbReference type="EMBL" id="CAE0448821.1"/>
    </source>
</evidence>